<dbReference type="RefSeq" id="WP_092817099.1">
    <property type="nucleotide sequence ID" value="NZ_FNWU01000005.1"/>
</dbReference>
<name>A0A1H6IVI6_9EURY</name>
<feature type="region of interest" description="Disordered" evidence="1">
    <location>
        <begin position="237"/>
        <end position="256"/>
    </location>
</feature>
<protein>
    <submittedName>
        <fullName evidence="2">Uncharacterized protein</fullName>
    </submittedName>
</protein>
<dbReference type="STRING" id="1267564.SAMN05192561_10580"/>
<evidence type="ECO:0000256" key="1">
    <source>
        <dbReference type="SAM" id="MobiDB-lite"/>
    </source>
</evidence>
<evidence type="ECO:0000313" key="2">
    <source>
        <dbReference type="EMBL" id="SEH53646.1"/>
    </source>
</evidence>
<dbReference type="AlphaFoldDB" id="A0A1H6IVI6"/>
<keyword evidence="3" id="KW-1185">Reference proteome</keyword>
<dbReference type="OrthoDB" id="256261at2157"/>
<dbReference type="Proteomes" id="UP000199215">
    <property type="component" value="Unassembled WGS sequence"/>
</dbReference>
<reference evidence="2 3" key="1">
    <citation type="submission" date="2016-10" db="EMBL/GenBank/DDBJ databases">
        <authorList>
            <person name="de Groot N.N."/>
        </authorList>
    </citation>
    <scope>NUCLEOTIDE SEQUENCE [LARGE SCALE GENOMIC DNA]</scope>
    <source>
        <strain evidence="2 3">IBRC-M10418</strain>
    </source>
</reference>
<sequence>MTRIQQVLFELETGYLGHPYFVTGNALYQALAQRVGERMRRALCVSHGVFLPKEYGTPPSWHSQSSLGKVGLSLPPVETYDDLFLLRDSAQRWLKSSRPRDAHNAHPVQSHGGRLAFDSVAWFGRPPEMQTSKRSVRWFVQCYLSTTGSHSKSVLPVADETLDGLQVGGARNYGFGQLSIVDSQLIDLEALDYDRIAAADEHALELVSPFVIATDYPGADDQSVPWWWDVSRPAAPSSAADCDRNNEGEVSEARGSGLRRRTERLVDDGDVYDLATIDHGQIVGYDGSDPVKTAKNGVSRVGTHSRFGFGELRVRPASDDRIPDRAELIHDVEKADVSGGEA</sequence>
<gene>
    <name evidence="2" type="ORF">SAMN05192561_10580</name>
</gene>
<dbReference type="EMBL" id="FNWU01000005">
    <property type="protein sequence ID" value="SEH53646.1"/>
    <property type="molecule type" value="Genomic_DNA"/>
</dbReference>
<proteinExistence type="predicted"/>
<accession>A0A1H6IVI6</accession>
<evidence type="ECO:0000313" key="3">
    <source>
        <dbReference type="Proteomes" id="UP000199215"/>
    </source>
</evidence>
<organism evidence="2 3">
    <name type="scientific">Halopenitus malekzadehii</name>
    <dbReference type="NCBI Taxonomy" id="1267564"/>
    <lineage>
        <taxon>Archaea</taxon>
        <taxon>Methanobacteriati</taxon>
        <taxon>Methanobacteriota</taxon>
        <taxon>Stenosarchaea group</taxon>
        <taxon>Halobacteria</taxon>
        <taxon>Halobacteriales</taxon>
        <taxon>Haloferacaceae</taxon>
        <taxon>Halopenitus</taxon>
    </lineage>
</organism>